<comment type="caution">
    <text evidence="1">The sequence shown here is derived from an EMBL/GenBank/DDBJ whole genome shotgun (WGS) entry which is preliminary data.</text>
</comment>
<evidence type="ECO:0000313" key="2">
    <source>
        <dbReference type="Proteomes" id="UP000187429"/>
    </source>
</evidence>
<dbReference type="AlphaFoldDB" id="A0A1R1XYU4"/>
<evidence type="ECO:0000313" key="1">
    <source>
        <dbReference type="EMBL" id="OMJ19775.1"/>
    </source>
</evidence>
<name>A0A1R1XYU4_9FUNG</name>
<dbReference type="Proteomes" id="UP000187429">
    <property type="component" value="Unassembled WGS sequence"/>
</dbReference>
<feature type="non-terminal residue" evidence="1">
    <location>
        <position position="112"/>
    </location>
</feature>
<organism evidence="1 2">
    <name type="scientific">Smittium culicis</name>
    <dbReference type="NCBI Taxonomy" id="133412"/>
    <lineage>
        <taxon>Eukaryota</taxon>
        <taxon>Fungi</taxon>
        <taxon>Fungi incertae sedis</taxon>
        <taxon>Zoopagomycota</taxon>
        <taxon>Kickxellomycotina</taxon>
        <taxon>Harpellomycetes</taxon>
        <taxon>Harpellales</taxon>
        <taxon>Legeriomycetaceae</taxon>
        <taxon>Smittium</taxon>
    </lineage>
</organism>
<accession>A0A1R1XYU4</accession>
<sequence length="112" mass="12313">MSPTSAKSRIESWWPFHVRTHSPDLESQILTVLSTDDDAISGELMTHLSLVTASSCLNVLRNRNVLMSQIQTVPSTLPVAAIAIVPLIPTVSIESECACNDPRIYIKFIQPP</sequence>
<gene>
    <name evidence="1" type="ORF">AYI69_g6480</name>
</gene>
<reference evidence="2" key="1">
    <citation type="submission" date="2017-01" db="EMBL/GenBank/DDBJ databases">
        <authorList>
            <person name="Wang Y."/>
            <person name="White M."/>
            <person name="Kvist S."/>
            <person name="Moncalvo J.-M."/>
        </authorList>
    </citation>
    <scope>NUCLEOTIDE SEQUENCE [LARGE SCALE GENOMIC DNA]</scope>
    <source>
        <strain evidence="2">ID-206-W2</strain>
    </source>
</reference>
<keyword evidence="2" id="KW-1185">Reference proteome</keyword>
<proteinExistence type="predicted"/>
<protein>
    <submittedName>
        <fullName evidence="1">Uncharacterized protein</fullName>
    </submittedName>
</protein>
<dbReference type="EMBL" id="LSSM01002913">
    <property type="protein sequence ID" value="OMJ19775.1"/>
    <property type="molecule type" value="Genomic_DNA"/>
</dbReference>